<keyword evidence="5" id="KW-1185">Reference proteome</keyword>
<gene>
    <name evidence="4" type="ORF">M9458_020441</name>
</gene>
<name>A0ABD0QF90_CIRMR</name>
<sequence>LIGDPPPDGVTKVFDQDNSPGYVFDRSSNVGQSAAAHLPNPFFRDFSLIFNIKPTSTKPAVIFSITDPTQNIMYVGVKLSAVEKGKQYIIFYYTEPDSQSSYEAARFSVPSMLNTWTRFSISVLNEHVSLYFNCDSDPQIITFERSPDDMDLDAGAGVFVGHASGADPDKFL</sequence>
<evidence type="ECO:0000313" key="5">
    <source>
        <dbReference type="Proteomes" id="UP001529510"/>
    </source>
</evidence>
<reference evidence="4 5" key="1">
    <citation type="submission" date="2024-05" db="EMBL/GenBank/DDBJ databases">
        <title>Genome sequencing and assembly of Indian major carp, Cirrhinus mrigala (Hamilton, 1822).</title>
        <authorList>
            <person name="Mohindra V."/>
            <person name="Chowdhury L.M."/>
            <person name="Lal K."/>
            <person name="Jena J.K."/>
        </authorList>
    </citation>
    <scope>NUCLEOTIDE SEQUENCE [LARGE SCALE GENOMIC DNA]</scope>
    <source>
        <strain evidence="4">CM1030</strain>
        <tissue evidence="4">Blood</tissue>
    </source>
</reference>
<evidence type="ECO:0000256" key="2">
    <source>
        <dbReference type="ARBA" id="ARBA00022737"/>
    </source>
</evidence>
<dbReference type="EMBL" id="JAMKFB020000009">
    <property type="protein sequence ID" value="KAL0184745.1"/>
    <property type="molecule type" value="Genomic_DNA"/>
</dbReference>
<keyword evidence="2" id="KW-0677">Repeat</keyword>
<evidence type="ECO:0000259" key="3">
    <source>
        <dbReference type="SMART" id="SM00210"/>
    </source>
</evidence>
<evidence type="ECO:0000256" key="1">
    <source>
        <dbReference type="ARBA" id="ARBA00022729"/>
    </source>
</evidence>
<dbReference type="Gene3D" id="2.60.120.200">
    <property type="match status" value="1"/>
</dbReference>
<dbReference type="SMART" id="SM00210">
    <property type="entry name" value="TSPN"/>
    <property type="match status" value="1"/>
</dbReference>
<dbReference type="FunFam" id="2.60.120.200:FF:000039">
    <property type="entry name" value="Collagen XV alpha 1 chain"/>
    <property type="match status" value="1"/>
</dbReference>
<evidence type="ECO:0000313" key="4">
    <source>
        <dbReference type="EMBL" id="KAL0184745.1"/>
    </source>
</evidence>
<feature type="non-terminal residue" evidence="4">
    <location>
        <position position="1"/>
    </location>
</feature>
<accession>A0ABD0QF90</accession>
<organism evidence="4 5">
    <name type="scientific">Cirrhinus mrigala</name>
    <name type="common">Mrigala</name>
    <dbReference type="NCBI Taxonomy" id="683832"/>
    <lineage>
        <taxon>Eukaryota</taxon>
        <taxon>Metazoa</taxon>
        <taxon>Chordata</taxon>
        <taxon>Craniata</taxon>
        <taxon>Vertebrata</taxon>
        <taxon>Euteleostomi</taxon>
        <taxon>Actinopterygii</taxon>
        <taxon>Neopterygii</taxon>
        <taxon>Teleostei</taxon>
        <taxon>Ostariophysi</taxon>
        <taxon>Cypriniformes</taxon>
        <taxon>Cyprinidae</taxon>
        <taxon>Labeoninae</taxon>
        <taxon>Labeonini</taxon>
        <taxon>Cirrhinus</taxon>
    </lineage>
</organism>
<comment type="caution">
    <text evidence="4">The sequence shown here is derived from an EMBL/GenBank/DDBJ whole genome shotgun (WGS) entry which is preliminary data.</text>
</comment>
<proteinExistence type="predicted"/>
<protein>
    <recommendedName>
        <fullName evidence="3">Thrombospondin-like N-terminal domain-containing protein</fullName>
    </recommendedName>
</protein>
<feature type="domain" description="Thrombospondin-like N-terminal" evidence="3">
    <location>
        <begin position="1"/>
        <end position="168"/>
    </location>
</feature>
<feature type="non-terminal residue" evidence="4">
    <location>
        <position position="172"/>
    </location>
</feature>
<keyword evidence="1" id="KW-0732">Signal</keyword>
<dbReference type="InterPro" id="IPR048287">
    <property type="entry name" value="TSPN-like_N"/>
</dbReference>
<dbReference type="SUPFAM" id="SSF49899">
    <property type="entry name" value="Concanavalin A-like lectins/glucanases"/>
    <property type="match status" value="1"/>
</dbReference>
<dbReference type="AlphaFoldDB" id="A0ABD0QF90"/>
<dbReference type="Proteomes" id="UP001529510">
    <property type="component" value="Unassembled WGS sequence"/>
</dbReference>
<dbReference type="InterPro" id="IPR013320">
    <property type="entry name" value="ConA-like_dom_sf"/>
</dbReference>